<feature type="transmembrane region" description="Helical" evidence="9">
    <location>
        <begin position="141"/>
        <end position="159"/>
    </location>
</feature>
<keyword evidence="7" id="KW-0067">ATP-binding</keyword>
<dbReference type="PANTHER" id="PTHR24421:SF10">
    <property type="entry name" value="NITRATE_NITRITE SENSOR PROTEIN NARQ"/>
    <property type="match status" value="1"/>
</dbReference>
<keyword evidence="6 11" id="KW-0418">Kinase</keyword>
<dbReference type="InterPro" id="IPR011712">
    <property type="entry name" value="Sig_transdc_His_kin_sub3_dim/P"/>
</dbReference>
<keyword evidence="4" id="KW-0808">Transferase</keyword>
<dbReference type="SMART" id="SM00387">
    <property type="entry name" value="HATPase_c"/>
    <property type="match status" value="1"/>
</dbReference>
<feature type="transmembrane region" description="Helical" evidence="9">
    <location>
        <begin position="76"/>
        <end position="106"/>
    </location>
</feature>
<keyword evidence="5" id="KW-0547">Nucleotide-binding</keyword>
<feature type="transmembrane region" description="Helical" evidence="9">
    <location>
        <begin position="20"/>
        <end position="44"/>
    </location>
</feature>
<name>A0ABW5WFT4_9PSEU</name>
<keyword evidence="8" id="KW-0902">Two-component regulatory system</keyword>
<dbReference type="EC" id="2.7.13.3" evidence="2"/>
<accession>A0ABW5WFT4</accession>
<evidence type="ECO:0000313" key="12">
    <source>
        <dbReference type="Proteomes" id="UP001597478"/>
    </source>
</evidence>
<organism evidence="11 12">
    <name type="scientific">Prauserella oleivorans</name>
    <dbReference type="NCBI Taxonomy" id="1478153"/>
    <lineage>
        <taxon>Bacteria</taxon>
        <taxon>Bacillati</taxon>
        <taxon>Actinomycetota</taxon>
        <taxon>Actinomycetes</taxon>
        <taxon>Pseudonocardiales</taxon>
        <taxon>Pseudonocardiaceae</taxon>
        <taxon>Prauserella</taxon>
    </lineage>
</organism>
<evidence type="ECO:0000256" key="4">
    <source>
        <dbReference type="ARBA" id="ARBA00022679"/>
    </source>
</evidence>
<evidence type="ECO:0000256" key="5">
    <source>
        <dbReference type="ARBA" id="ARBA00022741"/>
    </source>
</evidence>
<evidence type="ECO:0000259" key="10">
    <source>
        <dbReference type="SMART" id="SM00387"/>
    </source>
</evidence>
<feature type="transmembrane region" description="Helical" evidence="9">
    <location>
        <begin position="51"/>
        <end position="70"/>
    </location>
</feature>
<dbReference type="RefSeq" id="WP_377394064.1">
    <property type="nucleotide sequence ID" value="NZ_JBHSAN010000052.1"/>
</dbReference>
<dbReference type="PANTHER" id="PTHR24421">
    <property type="entry name" value="NITRATE/NITRITE SENSOR PROTEIN NARX-RELATED"/>
    <property type="match status" value="1"/>
</dbReference>
<comment type="caution">
    <text evidence="11">The sequence shown here is derived from an EMBL/GenBank/DDBJ whole genome shotgun (WGS) entry which is preliminary data.</text>
</comment>
<sequence>MPDRPPDADGRALLTGRLRFGHLVALDALAAAAMTFAAMANLAIGAWSVTILPAWLAWTAAACAGLPTLARRFHPVATFVASLVLSVVCAVGGGAEVTYLAVVLPLHMVAAEAPRRHSLPALGAALALALGVNIVPSRPWALAGIVLGWTLFGAAWMLGRAGRERRHYAVLTAERHARDAVVEERLRIARELHDVVAHSMSLIAVKAGVAHHIATQRPDEARAALGVIETTTREALVEMRQLLGVLRSTRDTTPELAPSPGLAGLSELTTRARAGGVEAELTVDVPVALPEGVELSVFRIVQEALTNVVKHAAPARCRVRVAADAESVEIEVADDGPGGDSGEGGHGLVGMRERTAVHGGTFDAGPRPEGGFAVRAVLPYG</sequence>
<keyword evidence="9" id="KW-0812">Transmembrane</keyword>
<protein>
    <recommendedName>
        <fullName evidence="2">histidine kinase</fullName>
        <ecNumber evidence="2">2.7.13.3</ecNumber>
    </recommendedName>
</protein>
<dbReference type="GO" id="GO:0016301">
    <property type="term" value="F:kinase activity"/>
    <property type="evidence" value="ECO:0007669"/>
    <property type="project" value="UniProtKB-KW"/>
</dbReference>
<evidence type="ECO:0000256" key="7">
    <source>
        <dbReference type="ARBA" id="ARBA00022840"/>
    </source>
</evidence>
<dbReference type="Gene3D" id="1.20.5.1930">
    <property type="match status" value="1"/>
</dbReference>
<gene>
    <name evidence="11" type="ORF">ACFS2C_24810</name>
</gene>
<dbReference type="InterPro" id="IPR003594">
    <property type="entry name" value="HATPase_dom"/>
</dbReference>
<proteinExistence type="predicted"/>
<evidence type="ECO:0000256" key="6">
    <source>
        <dbReference type="ARBA" id="ARBA00022777"/>
    </source>
</evidence>
<dbReference type="Gene3D" id="3.30.565.10">
    <property type="entry name" value="Histidine kinase-like ATPase, C-terminal domain"/>
    <property type="match status" value="1"/>
</dbReference>
<dbReference type="Proteomes" id="UP001597478">
    <property type="component" value="Unassembled WGS sequence"/>
</dbReference>
<dbReference type="SUPFAM" id="SSF55874">
    <property type="entry name" value="ATPase domain of HSP90 chaperone/DNA topoisomerase II/histidine kinase"/>
    <property type="match status" value="1"/>
</dbReference>
<keyword evidence="12" id="KW-1185">Reference proteome</keyword>
<dbReference type="InterPro" id="IPR036890">
    <property type="entry name" value="HATPase_C_sf"/>
</dbReference>
<dbReference type="EMBL" id="JBHUOF010000048">
    <property type="protein sequence ID" value="MFD2802614.1"/>
    <property type="molecule type" value="Genomic_DNA"/>
</dbReference>
<dbReference type="CDD" id="cd16917">
    <property type="entry name" value="HATPase_UhpB-NarQ-NarX-like"/>
    <property type="match status" value="1"/>
</dbReference>
<reference evidence="12" key="1">
    <citation type="journal article" date="2019" name="Int. J. Syst. Evol. Microbiol.">
        <title>The Global Catalogue of Microorganisms (GCM) 10K type strain sequencing project: providing services to taxonomists for standard genome sequencing and annotation.</title>
        <authorList>
            <consortium name="The Broad Institute Genomics Platform"/>
            <consortium name="The Broad Institute Genome Sequencing Center for Infectious Disease"/>
            <person name="Wu L."/>
            <person name="Ma J."/>
        </authorList>
    </citation>
    <scope>NUCLEOTIDE SEQUENCE [LARGE SCALE GENOMIC DNA]</scope>
    <source>
        <strain evidence="12">IBRC-M 10906</strain>
    </source>
</reference>
<dbReference type="Pfam" id="PF07730">
    <property type="entry name" value="HisKA_3"/>
    <property type="match status" value="1"/>
</dbReference>
<evidence type="ECO:0000256" key="2">
    <source>
        <dbReference type="ARBA" id="ARBA00012438"/>
    </source>
</evidence>
<keyword evidence="3" id="KW-0597">Phosphoprotein</keyword>
<feature type="domain" description="Histidine kinase/HSP90-like ATPase" evidence="10">
    <location>
        <begin position="292"/>
        <end position="380"/>
    </location>
</feature>
<keyword evidence="9" id="KW-0472">Membrane</keyword>
<keyword evidence="9" id="KW-1133">Transmembrane helix</keyword>
<dbReference type="InterPro" id="IPR050482">
    <property type="entry name" value="Sensor_HK_TwoCompSys"/>
</dbReference>
<evidence type="ECO:0000256" key="8">
    <source>
        <dbReference type="ARBA" id="ARBA00023012"/>
    </source>
</evidence>
<dbReference type="Pfam" id="PF02518">
    <property type="entry name" value="HATPase_c"/>
    <property type="match status" value="1"/>
</dbReference>
<comment type="catalytic activity">
    <reaction evidence="1">
        <text>ATP + protein L-histidine = ADP + protein N-phospho-L-histidine.</text>
        <dbReference type="EC" id="2.7.13.3"/>
    </reaction>
</comment>
<feature type="transmembrane region" description="Helical" evidence="9">
    <location>
        <begin position="118"/>
        <end position="135"/>
    </location>
</feature>
<evidence type="ECO:0000256" key="1">
    <source>
        <dbReference type="ARBA" id="ARBA00000085"/>
    </source>
</evidence>
<evidence type="ECO:0000256" key="3">
    <source>
        <dbReference type="ARBA" id="ARBA00022553"/>
    </source>
</evidence>
<evidence type="ECO:0000256" key="9">
    <source>
        <dbReference type="SAM" id="Phobius"/>
    </source>
</evidence>
<evidence type="ECO:0000313" key="11">
    <source>
        <dbReference type="EMBL" id="MFD2802614.1"/>
    </source>
</evidence>